<organism evidence="2 3">
    <name type="scientific">Tenacibaculum mesophilum</name>
    <dbReference type="NCBI Taxonomy" id="104268"/>
    <lineage>
        <taxon>Bacteria</taxon>
        <taxon>Pseudomonadati</taxon>
        <taxon>Bacteroidota</taxon>
        <taxon>Flavobacteriia</taxon>
        <taxon>Flavobacteriales</taxon>
        <taxon>Flavobacteriaceae</taxon>
        <taxon>Tenacibaculum</taxon>
    </lineage>
</organism>
<dbReference type="Pfam" id="PF01243">
    <property type="entry name" value="PNPOx_N"/>
    <property type="match status" value="1"/>
</dbReference>
<dbReference type="Gene3D" id="2.30.110.10">
    <property type="entry name" value="Electron Transport, Fmn-binding Protein, Chain A"/>
    <property type="match status" value="1"/>
</dbReference>
<name>A0AAE9MPI1_9FLAO</name>
<dbReference type="AlphaFoldDB" id="A0AAE9MPI1"/>
<accession>A0AAE9MPI1</accession>
<dbReference type="EMBL" id="CP050861">
    <property type="protein sequence ID" value="UTD15774.1"/>
    <property type="molecule type" value="Genomic_DNA"/>
</dbReference>
<sequence>MAKFYDKITTRIQQFIEAQKLFFVATAAKEGRINLSPKGMDTFRILNENTVAWLSVTGSGNETSAHLLADNRITIMFCAFEGAPNILRLYGRAEEILPTYNKWENYVKLFPNLPGTRQIFIVSVESVQTSCGMSIPFYEYQGERNQLNDWAIEKGEEGIKQYWNDRNQTSIDGFDSLLKEETSS</sequence>
<dbReference type="InterPro" id="IPR012349">
    <property type="entry name" value="Split_barrel_FMN-bd"/>
</dbReference>
<reference evidence="2" key="1">
    <citation type="submission" date="2020-04" db="EMBL/GenBank/DDBJ databases">
        <title>Tenacibaculum mesophilum bac2.</title>
        <authorList>
            <person name="Li M."/>
        </authorList>
    </citation>
    <scope>NUCLEOTIDE SEQUENCE</scope>
    <source>
        <strain evidence="2">Bac2</strain>
    </source>
</reference>
<dbReference type="Proteomes" id="UP001056837">
    <property type="component" value="Chromosome"/>
</dbReference>
<gene>
    <name evidence="2" type="ORF">HER15_09960</name>
</gene>
<protein>
    <submittedName>
        <fullName evidence="2">Pyridoxamine 5'-phosphate oxidase family protein</fullName>
    </submittedName>
</protein>
<dbReference type="SUPFAM" id="SSF50475">
    <property type="entry name" value="FMN-binding split barrel"/>
    <property type="match status" value="1"/>
</dbReference>
<dbReference type="PANTHER" id="PTHR39336">
    <property type="entry name" value="PYRIDOXAMINE PHOSPHATE OXIDASE FAMILY PROTEIN (AFU_ORTHOLOGUE AFUA_6G11440)"/>
    <property type="match status" value="1"/>
</dbReference>
<proteinExistence type="predicted"/>
<dbReference type="PANTHER" id="PTHR39336:SF1">
    <property type="entry name" value="PYRIDOXAMINE PHOSPHATE OXIDASE FAMILY PROTEIN (AFU_ORTHOLOGUE AFUA_6G11440)"/>
    <property type="match status" value="1"/>
</dbReference>
<feature type="domain" description="Pyridoxamine 5'-phosphate oxidase N-terminal" evidence="1">
    <location>
        <begin position="9"/>
        <end position="131"/>
    </location>
</feature>
<evidence type="ECO:0000313" key="3">
    <source>
        <dbReference type="Proteomes" id="UP001056837"/>
    </source>
</evidence>
<evidence type="ECO:0000259" key="1">
    <source>
        <dbReference type="Pfam" id="PF01243"/>
    </source>
</evidence>
<dbReference type="RefSeq" id="WP_159611148.1">
    <property type="nucleotide sequence ID" value="NZ_CP050861.1"/>
</dbReference>
<evidence type="ECO:0000313" key="2">
    <source>
        <dbReference type="EMBL" id="UTD15774.1"/>
    </source>
</evidence>
<dbReference type="InterPro" id="IPR011576">
    <property type="entry name" value="Pyridox_Oxase_N"/>
</dbReference>